<dbReference type="GO" id="GO:0003712">
    <property type="term" value="F:transcription coregulator activity"/>
    <property type="evidence" value="ECO:0007669"/>
    <property type="project" value="InterPro"/>
</dbReference>
<comment type="similarity">
    <text evidence="2 4">Belongs to the Mediator complex subunit 20 family.</text>
</comment>
<sequence length="314" mass="36342">MVTAVLFVQHASPSTITTFQDQISNELPQLLGHWSFELQIYLNNKYSKPEQISTAQVPNRYLYNLKLSYLKDKIHSISIINNNKSIVTAIPNSDNVTNRLEKDLIDMERQNDSTEHIVKAQTEDDDFVQGALRKKQEDTIEEAQRNKLLLQHIKMGCCSNLSAYSAETFEALVSSRLQSLWALKQTIKGEGGFGYIINVPLKQSGNDDDETDKFRLRTSNCFLHGIFKGFLIEIEHIDEKEDEKERIEDLHHKLTDLEKKNRLIMRFTKSIGKIKELIEMYHFPEGNLCFNVLNETKLDYLSDLCQQYCDALQF</sequence>
<reference evidence="5 6" key="1">
    <citation type="submission" date="2019-07" db="EMBL/GenBank/DDBJ databases">
        <authorList>
            <person name="Friedrich A."/>
            <person name="Schacherer J."/>
        </authorList>
    </citation>
    <scope>NUCLEOTIDE SEQUENCE [LARGE SCALE GENOMIC DNA]</scope>
</reference>
<comment type="subcellular location">
    <subcellularLocation>
        <location evidence="1 4">Nucleus</location>
    </subcellularLocation>
</comment>
<organism evidence="5 6">
    <name type="scientific">Dekkera bruxellensis</name>
    <name type="common">Brettanomyces custersii</name>
    <dbReference type="NCBI Taxonomy" id="5007"/>
    <lineage>
        <taxon>Eukaryota</taxon>
        <taxon>Fungi</taxon>
        <taxon>Dikarya</taxon>
        <taxon>Ascomycota</taxon>
        <taxon>Saccharomycotina</taxon>
        <taxon>Pichiomycetes</taxon>
        <taxon>Pichiales</taxon>
        <taxon>Pichiaceae</taxon>
        <taxon>Brettanomyces</taxon>
    </lineage>
</organism>
<keyword evidence="4" id="KW-0010">Activator</keyword>
<evidence type="ECO:0000313" key="6">
    <source>
        <dbReference type="Proteomes" id="UP000478008"/>
    </source>
</evidence>
<name>A0A7D9H1Z6_DEKBR</name>
<dbReference type="InterPro" id="IPR013921">
    <property type="entry name" value="Mediator_Med20"/>
</dbReference>
<evidence type="ECO:0000256" key="1">
    <source>
        <dbReference type="ARBA" id="ARBA00004123"/>
    </source>
</evidence>
<gene>
    <name evidence="4" type="primary">MED20</name>
    <name evidence="5" type="ORF">DEBR0S5_08020G</name>
</gene>
<keyword evidence="4" id="KW-0805">Transcription regulation</keyword>
<comment type="subunit">
    <text evidence="4">Component of the Mediator complex.</text>
</comment>
<evidence type="ECO:0000256" key="4">
    <source>
        <dbReference type="RuleBase" id="RU364152"/>
    </source>
</evidence>
<keyword evidence="4" id="KW-0804">Transcription</keyword>
<comment type="function">
    <text evidence="4">Component of the Mediator complex, a coactivator involved in the regulated transcription of nearly all RNA polymerase II-dependent genes. Mediator functions as a bridge to convey information from gene-specific regulatory proteins to the basal RNA polymerase II transcription machinery. Mediator is recruited to promoters by direct interactions with regulatory proteins and serves as a scaffold for the assembly of a functional preinitiation complex with RNA polymerase II and the general transcription factors.</text>
</comment>
<evidence type="ECO:0000256" key="2">
    <source>
        <dbReference type="ARBA" id="ARBA00010743"/>
    </source>
</evidence>
<dbReference type="Proteomes" id="UP000478008">
    <property type="component" value="Unassembled WGS sequence"/>
</dbReference>
<dbReference type="Gene3D" id="3.30.310.180">
    <property type="match status" value="2"/>
</dbReference>
<dbReference type="GO" id="GO:0016592">
    <property type="term" value="C:mediator complex"/>
    <property type="evidence" value="ECO:0007669"/>
    <property type="project" value="InterPro"/>
</dbReference>
<proteinExistence type="inferred from homology"/>
<keyword evidence="3 4" id="KW-0539">Nucleus</keyword>
<evidence type="ECO:0000256" key="3">
    <source>
        <dbReference type="ARBA" id="ARBA00023242"/>
    </source>
</evidence>
<dbReference type="AlphaFoldDB" id="A0A7D9H1Z6"/>
<accession>A0A7D9H1Z6</accession>
<dbReference type="EMBL" id="CABFWN010000005">
    <property type="protein sequence ID" value="VUG19642.1"/>
    <property type="molecule type" value="Genomic_DNA"/>
</dbReference>
<protein>
    <recommendedName>
        <fullName evidence="4">Mediator of RNA polymerase II transcription subunit 20</fullName>
    </recommendedName>
    <alternativeName>
        <fullName evidence="4">Mediator complex subunit 20</fullName>
    </alternativeName>
</protein>
<keyword evidence="6" id="KW-1185">Reference proteome</keyword>
<dbReference type="Pfam" id="PF08612">
    <property type="entry name" value="Med20"/>
    <property type="match status" value="1"/>
</dbReference>
<dbReference type="GO" id="GO:0006357">
    <property type="term" value="P:regulation of transcription by RNA polymerase II"/>
    <property type="evidence" value="ECO:0007669"/>
    <property type="project" value="InterPro"/>
</dbReference>
<evidence type="ECO:0000313" key="5">
    <source>
        <dbReference type="EMBL" id="VUG19642.1"/>
    </source>
</evidence>